<name>A0A9P1CIP8_9DINO</name>
<dbReference type="PROSITE" id="PS50994">
    <property type="entry name" value="INTEGRASE"/>
    <property type="match status" value="1"/>
</dbReference>
<feature type="region of interest" description="Disordered" evidence="6">
    <location>
        <begin position="2170"/>
        <end position="2197"/>
    </location>
</feature>
<evidence type="ECO:0000259" key="7">
    <source>
        <dbReference type="PROSITE" id="PS50158"/>
    </source>
</evidence>
<evidence type="ECO:0000256" key="1">
    <source>
        <dbReference type="ARBA" id="ARBA00022722"/>
    </source>
</evidence>
<dbReference type="EMBL" id="CAMXCT010001531">
    <property type="protein sequence ID" value="CAI3990926.1"/>
    <property type="molecule type" value="Genomic_DNA"/>
</dbReference>
<keyword evidence="1" id="KW-0540">Nuclease</keyword>
<evidence type="ECO:0000313" key="11">
    <source>
        <dbReference type="EMBL" id="CAL4778238.1"/>
    </source>
</evidence>
<feature type="domain" description="CCHC-type" evidence="7">
    <location>
        <begin position="403"/>
        <end position="417"/>
    </location>
</feature>
<evidence type="ECO:0000256" key="4">
    <source>
        <dbReference type="PROSITE-ProRule" id="PRU00047"/>
    </source>
</evidence>
<dbReference type="GO" id="GO:0004519">
    <property type="term" value="F:endonuclease activity"/>
    <property type="evidence" value="ECO:0007669"/>
    <property type="project" value="UniProtKB-KW"/>
</dbReference>
<feature type="coiled-coil region" evidence="5">
    <location>
        <begin position="6"/>
        <end position="40"/>
    </location>
</feature>
<protein>
    <submittedName>
        <fullName evidence="11">Retrovirus-related Pol polyprotein from transposon TNT 1-94</fullName>
    </submittedName>
</protein>
<evidence type="ECO:0000313" key="10">
    <source>
        <dbReference type="EMBL" id="CAL1144301.1"/>
    </source>
</evidence>
<dbReference type="CDD" id="cd09272">
    <property type="entry name" value="RNase_HI_RT_Ty1"/>
    <property type="match status" value="1"/>
</dbReference>
<proteinExistence type="predicted"/>
<dbReference type="GO" id="GO:0015074">
    <property type="term" value="P:DNA integration"/>
    <property type="evidence" value="ECO:0007669"/>
    <property type="project" value="InterPro"/>
</dbReference>
<keyword evidence="5" id="KW-0175">Coiled coil</keyword>
<sequence>MAAPTMEDLVQAVQGLQNQVQQQQTENQLLRDRITNFELQQAQQAAQQAAVSPSHHGGGVNPDEILRALQGLPEAISRMNRPKGLIDPKGLGKPTVLGDDADAKFRLWAIKLEDYVAGVFGGRCREVLEWSAGMDAEVTQTDIDNNFGMAADLNDQWDEVDELNSQLYTVLRATTEGNPFDLVENCPTGRGLEAWRLLHRRFDPATGSRKRVMLQALTNPERASYESLQAALERWKALRSRYDRKKDQFGIREALPESLAMNALEKLVPKDLETHLMLNYTRFRTFDEMEQEVINFIEAKTGSRMVVSSNFAKPSNSNGPVAMDVDSLVRAVSGTLSSLAKGKGGGKPGNNQKPGGKFEGTCDHCGKPGHKKAQCWHRDPNNKGKASSRSSSASPKKVRFEGKCDNCGKVGHKKAQCWQPSGGKGRGGDKQKGKQKGSANSLDNPEPEPPADAGGLDLCTITSSPTPSRTSRVSTSRMSRVTDIPYFEEEGEESRAASDREASVASTVNSLDEGWIKCNLDTGASVTVFPRRMFNNVDEPNDVHLKTASGEIIRGYGTTSIRGKDEKGIGRKLTGQVTEVHKILVSAGALHKKGFSTWIGPGGGCIIPLKHPINDALGVAYAAAIGKHGDEGIIPLYEENGVYNFYINDLEDVNKLDAPAKPDEEPPEKRAEMKLVPQPTFAPAPRATGSDAPMRSRSPMRHRPVCAVEGDDPEGDAGDDQMQVRGDEVEEPVEARRANPGWTPKSPTDRERAEHESSGHAVYRSWCEECIKATGMSHQHRRIDHSEDLVDTVTMDYYYMGEEDGAKPYLVAQDRRTGMMMSTSLREKGVADLTATKLLAKFLDVLGYKEVVLKSDGERALIALKRAAARQSKGLVRAIHEESPKGDSKANGEAEQAVREIKWRVRAITMMLEKKLNIKLPEGPPLLTWVPRYAAEQSNRFKIGHDGRTPEERRTGKRWLKPMPLFGERIMVKPVGKGRKGDLSKMKSGRFLGCHNRFGSVLAMTEQGVIVGSSYHSLPEEEKWIQIEDGLKGAPWDVQAYVRRVVEELPQPLGLPAAVPVVVPAAAAQAPAALHAEQGELPGGDLRPGGEDAGGEGAPLLGGPSISAQAPAGQKRAWPVRREHINKFGKTAECPGCTSLMKGVGYQQIAHSETCRMRIKRCIEEQQKTSEESAKRQREQDDKIEAEVRMRLEESAEAPQQPQQSGPSSSSRPSAEELQQGGGEAAEDEVIGESPKRKGGEQGVLDVEDLERQVEAEVQESIRDEAVGAMEKIIGSREAAQIIMDLGAMDVIEVFSPQRVNQEVERFGMRRGAAIDLDEMKPDGSGHWDLDKPDDYREVLKMIIQEQPLLVTSSPPCTTFCPLRRLSNHKRDAEVVAAEEELGKERLRKALKACVLQASTGNYFLHEHPKDSWSWKMPEVKELVDSGKYYLVQSPMCRFGMKLKDDNGEEQYVRKETLWLTNSEAIANELKGVCDNVLHGQEIHRHVKLIGGQRAKAAQVYPKALVEAILRGLQKEVRRAKKISMVEEMISGPSPDDAVEWDMEIEEAEPIIDDASGAILDPEAVKKAREEELKWIRGEQVYERVPAELAQGHQLLRVKWVDINKGDADHVRIRSKLVAREIKRAKPKEMQLGGSDTFSSTPPIEAVYALMSCFMTRAPGDRRKKMANWDISRAHFMGTAERELYLELPEEDRVHPGDQGPMVGRLKRSLYGTQDAAKIFQTDYEGWLKKHGAQFSKVCPSIFIIEQQGLIGVVHGDDFLVVGEENGLKWMDQQLNARYTARWEATLGDGENDQREMFFLNRLIRYVPDGAGQGECRLEIEADARHSEILVKEFGFKPDSKGCDVPEDKMTEKDLIEAEREATLEQSQITQFRSMVMRLAYMSIDRPDLCHSVRTLASAIVAPKLSDWMRLKKVARYLLKFPCLKRVFKLQSNEEINVTVFTDSDWAGNPKTRRSMSGAVVKLGSHTIQIKAASQKVVALSSMEAEYYGMCRGATQAVFIHHVLEFWQLNPGKMILKVDSSSAKALVERRGVGKTRHVQARFLWLQDLIFAKQMIVQKVNGKVNDADLVTKTQPKAMIKDHLARSESQNIFTPTAPWMCSSAARFLDKVPPRSVMEAELREVLTPTPELLERAQRAQVASSSHSERHSLGNLLAQNQHLAARAGLSSWGECTWRPTGPPDENGTAQSGRRGVAAARATQRCAGPEVDFYSGWEHRSSPHWHFRSSSPRYGGKAVSTKSSRRIPPAPPPLGDPDLDPGHESEALPISSKAVEETRQAVLGAKELVSAGATMALPRGVSSVLRHALRMVAQSA</sequence>
<dbReference type="InterPro" id="IPR001878">
    <property type="entry name" value="Znf_CCHC"/>
</dbReference>
<dbReference type="Proteomes" id="UP001152797">
    <property type="component" value="Unassembled WGS sequence"/>
</dbReference>
<dbReference type="InterPro" id="IPR001584">
    <property type="entry name" value="Integrase_cat-core"/>
</dbReference>
<evidence type="ECO:0000313" key="12">
    <source>
        <dbReference type="Proteomes" id="UP001152797"/>
    </source>
</evidence>
<gene>
    <name evidence="9" type="ORF">C1SCF055_LOCUS17874</name>
</gene>
<keyword evidence="4" id="KW-0863">Zinc-finger</keyword>
<feature type="compositionally biased region" description="Low complexity" evidence="6">
    <location>
        <begin position="462"/>
        <end position="477"/>
    </location>
</feature>
<dbReference type="PANTHER" id="PTHR11439:SF483">
    <property type="entry name" value="PEPTIDE SYNTHASE GLIP-LIKE, PUTATIVE (AFU_ORTHOLOGUE AFUA_3G12920)-RELATED"/>
    <property type="match status" value="1"/>
</dbReference>
<dbReference type="OrthoDB" id="441066at2759"/>
<keyword evidence="4" id="KW-0479">Metal-binding</keyword>
<organism evidence="9">
    <name type="scientific">Cladocopium goreaui</name>
    <dbReference type="NCBI Taxonomy" id="2562237"/>
    <lineage>
        <taxon>Eukaryota</taxon>
        <taxon>Sar</taxon>
        <taxon>Alveolata</taxon>
        <taxon>Dinophyceae</taxon>
        <taxon>Suessiales</taxon>
        <taxon>Symbiodiniaceae</taxon>
        <taxon>Cladocopium</taxon>
    </lineage>
</organism>
<reference evidence="10" key="2">
    <citation type="submission" date="2024-04" db="EMBL/GenBank/DDBJ databases">
        <authorList>
            <person name="Chen Y."/>
            <person name="Shah S."/>
            <person name="Dougan E. K."/>
            <person name="Thang M."/>
            <person name="Chan C."/>
        </authorList>
    </citation>
    <scope>NUCLEOTIDE SEQUENCE [LARGE SCALE GENOMIC DNA]</scope>
</reference>
<feature type="region of interest" description="Disordered" evidence="6">
    <location>
        <begin position="369"/>
        <end position="477"/>
    </location>
</feature>
<evidence type="ECO:0000259" key="8">
    <source>
        <dbReference type="PROSITE" id="PS50994"/>
    </source>
</evidence>
<dbReference type="GO" id="GO:0006508">
    <property type="term" value="P:proteolysis"/>
    <property type="evidence" value="ECO:0007669"/>
    <property type="project" value="InterPro"/>
</dbReference>
<feature type="compositionally biased region" description="Low complexity" evidence="6">
    <location>
        <begin position="1197"/>
        <end position="1219"/>
    </location>
</feature>
<evidence type="ECO:0000256" key="6">
    <source>
        <dbReference type="SAM" id="MobiDB-lite"/>
    </source>
</evidence>
<keyword evidence="3" id="KW-0378">Hydrolase</keyword>
<feature type="region of interest" description="Disordered" evidence="6">
    <location>
        <begin position="2219"/>
        <end position="2263"/>
    </location>
</feature>
<evidence type="ECO:0000313" key="9">
    <source>
        <dbReference type="EMBL" id="CAI3990926.1"/>
    </source>
</evidence>
<feature type="compositionally biased region" description="Basic and acidic residues" evidence="6">
    <location>
        <begin position="656"/>
        <end position="673"/>
    </location>
</feature>
<feature type="region of interest" description="Disordered" evidence="6">
    <location>
        <begin position="1193"/>
        <end position="1250"/>
    </location>
</feature>
<dbReference type="SMART" id="SM00343">
    <property type="entry name" value="ZnF_C2HC"/>
    <property type="match status" value="2"/>
</dbReference>
<dbReference type="PANTHER" id="PTHR11439">
    <property type="entry name" value="GAG-POL-RELATED RETROTRANSPOSON"/>
    <property type="match status" value="1"/>
</dbReference>
<dbReference type="GO" id="GO:0008270">
    <property type="term" value="F:zinc ion binding"/>
    <property type="evidence" value="ECO:0007669"/>
    <property type="project" value="UniProtKB-KW"/>
</dbReference>
<dbReference type="EMBL" id="CAMXCT020001531">
    <property type="protein sequence ID" value="CAL1144301.1"/>
    <property type="molecule type" value="Genomic_DNA"/>
</dbReference>
<dbReference type="InterPro" id="IPR001969">
    <property type="entry name" value="Aspartic_peptidase_AS"/>
</dbReference>
<keyword evidence="2" id="KW-0255">Endonuclease</keyword>
<feature type="compositionally biased region" description="Basic and acidic residues" evidence="6">
    <location>
        <begin position="747"/>
        <end position="757"/>
    </location>
</feature>
<dbReference type="PROSITE" id="PS00141">
    <property type="entry name" value="ASP_PROTEASE"/>
    <property type="match status" value="1"/>
</dbReference>
<dbReference type="EMBL" id="CAMXCT030001531">
    <property type="protein sequence ID" value="CAL4778238.1"/>
    <property type="molecule type" value="Genomic_DNA"/>
</dbReference>
<dbReference type="Gene3D" id="4.10.60.10">
    <property type="entry name" value="Zinc finger, CCHC-type"/>
    <property type="match status" value="1"/>
</dbReference>
<keyword evidence="4" id="KW-0862">Zinc</keyword>
<feature type="domain" description="CCHC-type" evidence="7">
    <location>
        <begin position="362"/>
        <end position="375"/>
    </location>
</feature>
<feature type="region of interest" description="Disordered" evidence="6">
    <location>
        <begin position="656"/>
        <end position="757"/>
    </location>
</feature>
<evidence type="ECO:0000256" key="5">
    <source>
        <dbReference type="SAM" id="Coils"/>
    </source>
</evidence>
<dbReference type="GO" id="GO:0003676">
    <property type="term" value="F:nucleic acid binding"/>
    <property type="evidence" value="ECO:0007669"/>
    <property type="project" value="InterPro"/>
</dbReference>
<feature type="region of interest" description="Disordered" evidence="6">
    <location>
        <begin position="1079"/>
        <end position="1117"/>
    </location>
</feature>
<dbReference type="GO" id="GO:0004190">
    <property type="term" value="F:aspartic-type endopeptidase activity"/>
    <property type="evidence" value="ECO:0007669"/>
    <property type="project" value="InterPro"/>
</dbReference>
<dbReference type="PROSITE" id="PS50158">
    <property type="entry name" value="ZF_CCHC"/>
    <property type="match status" value="2"/>
</dbReference>
<evidence type="ECO:0000256" key="3">
    <source>
        <dbReference type="ARBA" id="ARBA00022801"/>
    </source>
</evidence>
<reference evidence="9" key="1">
    <citation type="submission" date="2022-10" db="EMBL/GenBank/DDBJ databases">
        <authorList>
            <person name="Chen Y."/>
            <person name="Dougan E. K."/>
            <person name="Chan C."/>
            <person name="Rhodes N."/>
            <person name="Thang M."/>
        </authorList>
    </citation>
    <scope>NUCLEOTIDE SEQUENCE</scope>
</reference>
<comment type="caution">
    <text evidence="9">The sequence shown here is derived from an EMBL/GenBank/DDBJ whole genome shotgun (WGS) entry which is preliminary data.</text>
</comment>
<keyword evidence="12" id="KW-1185">Reference proteome</keyword>
<feature type="domain" description="Integrase catalytic" evidence="8">
    <location>
        <begin position="783"/>
        <end position="958"/>
    </location>
</feature>
<evidence type="ECO:0000256" key="2">
    <source>
        <dbReference type="ARBA" id="ARBA00022759"/>
    </source>
</evidence>
<feature type="compositionally biased region" description="Acidic residues" evidence="6">
    <location>
        <begin position="709"/>
        <end position="719"/>
    </location>
</feature>
<accession>A0A9P1CIP8</accession>